<dbReference type="OrthoDB" id="3544461at2"/>
<reference evidence="2" key="1">
    <citation type="submission" date="2019-10" db="EMBL/GenBank/DDBJ databases">
        <title>Nonomuraea sp. nov., isolated from Phyllanthus amarus.</title>
        <authorList>
            <person name="Klykleung N."/>
            <person name="Tanasupawat S."/>
        </authorList>
    </citation>
    <scope>NUCLEOTIDE SEQUENCE [LARGE SCALE GENOMIC DNA]</scope>
    <source>
        <strain evidence="2">3MP-10</strain>
    </source>
</reference>
<proteinExistence type="predicted"/>
<evidence type="ECO:0000313" key="3">
    <source>
        <dbReference type="Proteomes" id="UP000314251"/>
    </source>
</evidence>
<dbReference type="AlphaFoldDB" id="A0A5N6A682"/>
<feature type="region of interest" description="Disordered" evidence="1">
    <location>
        <begin position="43"/>
        <end position="90"/>
    </location>
</feature>
<keyword evidence="3" id="KW-1185">Reference proteome</keyword>
<name>A0A5N6A682_9ACTN</name>
<dbReference type="EMBL" id="VDLY02000013">
    <property type="protein sequence ID" value="KAB8162938.1"/>
    <property type="molecule type" value="Genomic_DNA"/>
</dbReference>
<organism evidence="2 3">
    <name type="scientific">Streptomyces mimosae</name>
    <dbReference type="NCBI Taxonomy" id="2586635"/>
    <lineage>
        <taxon>Bacteria</taxon>
        <taxon>Bacillati</taxon>
        <taxon>Actinomycetota</taxon>
        <taxon>Actinomycetes</taxon>
        <taxon>Kitasatosporales</taxon>
        <taxon>Streptomycetaceae</taxon>
        <taxon>Streptomyces</taxon>
    </lineage>
</organism>
<dbReference type="Proteomes" id="UP000314251">
    <property type="component" value="Unassembled WGS sequence"/>
</dbReference>
<accession>A0A5N6A682</accession>
<comment type="caution">
    <text evidence="2">The sequence shown here is derived from an EMBL/GenBank/DDBJ whole genome shotgun (WGS) entry which is preliminary data.</text>
</comment>
<sequence>MTEPTPAVCGDQLEDWTCSLPPGPHPRWRHVDKATGAWWQQSAIPPHSNAPTVAPLSAPERPADAPANSGTLDASSGPQTGAQPFGRTDHDQCIDAAGEAAVQVDRYVVQPLLARAEAAEQRERELAARLADTEAALTTTIRARKAAEAALARVRALHPQWSGHGHGDTCGSCTTPDGVLRAPWPCPTIRALTGDVCEQFVPGDDPDRCGHCGLDPDHHPF</sequence>
<gene>
    <name evidence="2" type="ORF">FH607_020080</name>
</gene>
<evidence type="ECO:0000313" key="2">
    <source>
        <dbReference type="EMBL" id="KAB8162938.1"/>
    </source>
</evidence>
<protein>
    <submittedName>
        <fullName evidence="2">Uncharacterized protein</fullName>
    </submittedName>
</protein>
<feature type="compositionally biased region" description="Polar residues" evidence="1">
    <location>
        <begin position="68"/>
        <end position="82"/>
    </location>
</feature>
<evidence type="ECO:0000256" key="1">
    <source>
        <dbReference type="SAM" id="MobiDB-lite"/>
    </source>
</evidence>
<dbReference type="RefSeq" id="WP_139670534.1">
    <property type="nucleotide sequence ID" value="NZ_VDLY02000013.1"/>
</dbReference>